<organism evidence="2 3">
    <name type="scientific">Stigmatella ashevillensis</name>
    <dbReference type="NCBI Taxonomy" id="2995309"/>
    <lineage>
        <taxon>Bacteria</taxon>
        <taxon>Pseudomonadati</taxon>
        <taxon>Myxococcota</taxon>
        <taxon>Myxococcia</taxon>
        <taxon>Myxococcales</taxon>
        <taxon>Cystobacterineae</taxon>
        <taxon>Archangiaceae</taxon>
        <taxon>Stigmatella</taxon>
    </lineage>
</organism>
<sequence length="110" mass="12220">MRADDWAVVRLFDAGAAEYRYRFEYHGRQLVDLSGAPSPVAVSEVSGWLPTEFLEEQGPARVRELALDMAGSLPFCSGHVGLSFNGGARSGRRQKRSHQAVLSLPRHRRP</sequence>
<accession>A0ABT5DAP1</accession>
<dbReference type="Proteomes" id="UP001221838">
    <property type="component" value="Unassembled WGS sequence"/>
</dbReference>
<evidence type="ECO:0000313" key="3">
    <source>
        <dbReference type="Proteomes" id="UP001221838"/>
    </source>
</evidence>
<comment type="caution">
    <text evidence="2">The sequence shown here is derived from an EMBL/GenBank/DDBJ whole genome shotgun (WGS) entry which is preliminary data.</text>
</comment>
<proteinExistence type="predicted"/>
<dbReference type="EMBL" id="JAQNDM010000002">
    <property type="protein sequence ID" value="MDC0710711.1"/>
    <property type="molecule type" value="Genomic_DNA"/>
</dbReference>
<name>A0ABT5DAP1_9BACT</name>
<feature type="region of interest" description="Disordered" evidence="1">
    <location>
        <begin position="86"/>
        <end position="110"/>
    </location>
</feature>
<reference evidence="2 3" key="1">
    <citation type="submission" date="2022-11" db="EMBL/GenBank/DDBJ databases">
        <title>Minimal conservation of predation-associated metabolite biosynthetic gene clusters underscores biosynthetic potential of Myxococcota including descriptions for ten novel species: Archangium lansinium sp. nov., Myxococcus landrumus sp. nov., Nannocystis bai.</title>
        <authorList>
            <person name="Ahearne A."/>
            <person name="Stevens C."/>
            <person name="Dowd S."/>
        </authorList>
    </citation>
    <scope>NUCLEOTIDE SEQUENCE [LARGE SCALE GENOMIC DNA]</scope>
    <source>
        <strain evidence="2 3">NCWAL01</strain>
    </source>
</reference>
<keyword evidence="3" id="KW-1185">Reference proteome</keyword>
<evidence type="ECO:0000256" key="1">
    <source>
        <dbReference type="SAM" id="MobiDB-lite"/>
    </source>
</evidence>
<dbReference type="InterPro" id="IPR021815">
    <property type="entry name" value="TsiV"/>
</dbReference>
<dbReference type="Pfam" id="PF11876">
    <property type="entry name" value="TsiV"/>
    <property type="match status" value="1"/>
</dbReference>
<protein>
    <submittedName>
        <fullName evidence="2">DUF3396 domain-containing protein</fullName>
    </submittedName>
</protein>
<gene>
    <name evidence="2" type="ORF">POL68_19700</name>
</gene>
<evidence type="ECO:0000313" key="2">
    <source>
        <dbReference type="EMBL" id="MDC0710711.1"/>
    </source>
</evidence>